<keyword evidence="9" id="KW-0812">Transmembrane</keyword>
<dbReference type="CDD" id="cd16917">
    <property type="entry name" value="HATPase_UhpB-NarQ-NarX-like"/>
    <property type="match status" value="1"/>
</dbReference>
<dbReference type="GO" id="GO:0005524">
    <property type="term" value="F:ATP binding"/>
    <property type="evidence" value="ECO:0007669"/>
    <property type="project" value="UniProtKB-KW"/>
</dbReference>
<keyword evidence="6 11" id="KW-0418">Kinase</keyword>
<evidence type="ECO:0000256" key="6">
    <source>
        <dbReference type="ARBA" id="ARBA00022777"/>
    </source>
</evidence>
<feature type="transmembrane region" description="Helical" evidence="9">
    <location>
        <begin position="52"/>
        <end position="75"/>
    </location>
</feature>
<dbReference type="Gene3D" id="3.30.565.10">
    <property type="entry name" value="Histidine kinase-like ATPase, C-terminal domain"/>
    <property type="match status" value="1"/>
</dbReference>
<comment type="catalytic activity">
    <reaction evidence="1">
        <text>ATP + protein L-histidine = ADP + protein N-phospho-L-histidine.</text>
        <dbReference type="EC" id="2.7.13.3"/>
    </reaction>
</comment>
<keyword evidence="8" id="KW-0902">Two-component regulatory system</keyword>
<evidence type="ECO:0000256" key="3">
    <source>
        <dbReference type="ARBA" id="ARBA00022553"/>
    </source>
</evidence>
<feature type="domain" description="Histidine kinase" evidence="10">
    <location>
        <begin position="274"/>
        <end position="364"/>
    </location>
</feature>
<feature type="transmembrane region" description="Helical" evidence="9">
    <location>
        <begin position="106"/>
        <end position="125"/>
    </location>
</feature>
<dbReference type="EC" id="2.7.13.3" evidence="2"/>
<dbReference type="PROSITE" id="PS50109">
    <property type="entry name" value="HIS_KIN"/>
    <property type="match status" value="1"/>
</dbReference>
<evidence type="ECO:0000256" key="2">
    <source>
        <dbReference type="ARBA" id="ARBA00012438"/>
    </source>
</evidence>
<accession>A0A426DH23</accession>
<dbReference type="Gene3D" id="1.20.5.1930">
    <property type="match status" value="1"/>
</dbReference>
<dbReference type="AlphaFoldDB" id="A0A426DH23"/>
<keyword evidence="5" id="KW-0547">Nucleotide-binding</keyword>
<keyword evidence="4" id="KW-0808">Transferase</keyword>
<proteinExistence type="predicted"/>
<dbReference type="GO" id="GO:0046983">
    <property type="term" value="F:protein dimerization activity"/>
    <property type="evidence" value="ECO:0007669"/>
    <property type="project" value="InterPro"/>
</dbReference>
<evidence type="ECO:0000313" key="11">
    <source>
        <dbReference type="EMBL" id="RRK32028.1"/>
    </source>
</evidence>
<feature type="transmembrane region" description="Helical" evidence="9">
    <location>
        <begin position="27"/>
        <end position="45"/>
    </location>
</feature>
<dbReference type="GO" id="GO:0000155">
    <property type="term" value="F:phosphorelay sensor kinase activity"/>
    <property type="evidence" value="ECO:0007669"/>
    <property type="project" value="InterPro"/>
</dbReference>
<protein>
    <recommendedName>
        <fullName evidence="2">histidine kinase</fullName>
        <ecNumber evidence="2">2.7.13.3</ecNumber>
    </recommendedName>
</protein>
<evidence type="ECO:0000259" key="10">
    <source>
        <dbReference type="PROSITE" id="PS50109"/>
    </source>
</evidence>
<dbReference type="PANTHER" id="PTHR24421:SF10">
    <property type="entry name" value="NITRATE_NITRITE SENSOR PROTEIN NARQ"/>
    <property type="match status" value="1"/>
</dbReference>
<keyword evidence="7" id="KW-0067">ATP-binding</keyword>
<sequence>MMRYFHDTGLLLLYCMASILYFPANPLFVLSFLCALIVCCACFFLDSPLLRLGLGILFLSASLLFPPFFCFYPVLSYLFLRERRWLCLSCICPLFLYHLACSMDDVMLPLGMGIFGFLLAALLQIHTAQYERLSLQYRQSQDDSRENQLLLTEKNKALIEKQDYEIYTATLRERNRIAREIHDNVGHVLSRSILLLGAARAVNRQTELHPMLDHLDDSLNSAMDSIRSSVHDLHDDSVNLEDTIRGLAHGFTFCPVLIHYDMSLLVPREIKYCLISITKEALSNVIRHSNASQVRITLQEHPALYQLCVEDNGTRIAPGCLKAGSSQSGIGLTNIQERIQALNGNLQISADSGFRIFITIPKKEDL</sequence>
<keyword evidence="9" id="KW-1133">Transmembrane helix</keyword>
<dbReference type="InterPro" id="IPR011712">
    <property type="entry name" value="Sig_transdc_His_kin_sub3_dim/P"/>
</dbReference>
<dbReference type="InterPro" id="IPR003594">
    <property type="entry name" value="HATPase_dom"/>
</dbReference>
<keyword evidence="3" id="KW-0597">Phosphoprotein</keyword>
<reference evidence="11" key="1">
    <citation type="submission" date="2018-10" db="EMBL/GenBank/DDBJ databases">
        <title>Schaedlerella arabinophila gen. nov. sp. nov., isolated from the mouse intestinal tract and comparative analysis with the genome of the closely related altered Schaedler flora strain ASF502.</title>
        <authorList>
            <person name="Miyake S."/>
            <person name="Soh M."/>
            <person name="Seedorf H."/>
        </authorList>
    </citation>
    <scope>NUCLEOTIDE SEQUENCE [LARGE SCALE GENOMIC DNA]</scope>
    <source>
        <strain evidence="11">DSM 106076</strain>
    </source>
</reference>
<evidence type="ECO:0000256" key="4">
    <source>
        <dbReference type="ARBA" id="ARBA00022679"/>
    </source>
</evidence>
<dbReference type="Pfam" id="PF07730">
    <property type="entry name" value="HisKA_3"/>
    <property type="match status" value="1"/>
</dbReference>
<dbReference type="Proteomes" id="UP000274920">
    <property type="component" value="Unassembled WGS sequence"/>
</dbReference>
<dbReference type="InterPro" id="IPR050482">
    <property type="entry name" value="Sensor_HK_TwoCompSys"/>
</dbReference>
<dbReference type="EMBL" id="RHJS01000002">
    <property type="protein sequence ID" value="RRK32028.1"/>
    <property type="molecule type" value="Genomic_DNA"/>
</dbReference>
<name>A0A426DH23_9FIRM</name>
<evidence type="ECO:0000256" key="8">
    <source>
        <dbReference type="ARBA" id="ARBA00023012"/>
    </source>
</evidence>
<evidence type="ECO:0000313" key="12">
    <source>
        <dbReference type="Proteomes" id="UP000274920"/>
    </source>
</evidence>
<keyword evidence="9" id="KW-0472">Membrane</keyword>
<dbReference type="InterPro" id="IPR036890">
    <property type="entry name" value="HATPase_C_sf"/>
</dbReference>
<evidence type="ECO:0000256" key="1">
    <source>
        <dbReference type="ARBA" id="ARBA00000085"/>
    </source>
</evidence>
<comment type="caution">
    <text evidence="11">The sequence shown here is derived from an EMBL/GenBank/DDBJ whole genome shotgun (WGS) entry which is preliminary data.</text>
</comment>
<dbReference type="InterPro" id="IPR005467">
    <property type="entry name" value="His_kinase_dom"/>
</dbReference>
<evidence type="ECO:0000256" key="7">
    <source>
        <dbReference type="ARBA" id="ARBA00022840"/>
    </source>
</evidence>
<dbReference type="GO" id="GO:0016020">
    <property type="term" value="C:membrane"/>
    <property type="evidence" value="ECO:0007669"/>
    <property type="project" value="InterPro"/>
</dbReference>
<gene>
    <name evidence="11" type="ORF">EBB54_12075</name>
</gene>
<evidence type="ECO:0000256" key="5">
    <source>
        <dbReference type="ARBA" id="ARBA00022741"/>
    </source>
</evidence>
<organism evidence="11 12">
    <name type="scientific">Schaedlerella arabinosiphila</name>
    <dbReference type="NCBI Taxonomy" id="2044587"/>
    <lineage>
        <taxon>Bacteria</taxon>
        <taxon>Bacillati</taxon>
        <taxon>Bacillota</taxon>
        <taxon>Clostridia</taxon>
        <taxon>Lachnospirales</taxon>
        <taxon>Lachnospiraceae</taxon>
        <taxon>Schaedlerella</taxon>
    </lineage>
</organism>
<dbReference type="SMART" id="SM00387">
    <property type="entry name" value="HATPase_c"/>
    <property type="match status" value="1"/>
</dbReference>
<dbReference type="SUPFAM" id="SSF55874">
    <property type="entry name" value="ATPase domain of HSP90 chaperone/DNA topoisomerase II/histidine kinase"/>
    <property type="match status" value="1"/>
</dbReference>
<keyword evidence="12" id="KW-1185">Reference proteome</keyword>
<evidence type="ECO:0000256" key="9">
    <source>
        <dbReference type="SAM" id="Phobius"/>
    </source>
</evidence>
<dbReference type="Pfam" id="PF02518">
    <property type="entry name" value="HATPase_c"/>
    <property type="match status" value="1"/>
</dbReference>
<dbReference type="PANTHER" id="PTHR24421">
    <property type="entry name" value="NITRATE/NITRITE SENSOR PROTEIN NARX-RELATED"/>
    <property type="match status" value="1"/>
</dbReference>